<dbReference type="EMBL" id="GBXM01032427">
    <property type="protein sequence ID" value="JAH76150.1"/>
    <property type="molecule type" value="Transcribed_RNA"/>
</dbReference>
<reference evidence="1" key="2">
    <citation type="journal article" date="2015" name="Fish Shellfish Immunol.">
        <title>Early steps in the European eel (Anguilla anguilla)-Vibrio vulnificus interaction in the gills: Role of the RtxA13 toxin.</title>
        <authorList>
            <person name="Callol A."/>
            <person name="Pajuelo D."/>
            <person name="Ebbesson L."/>
            <person name="Teles M."/>
            <person name="MacKenzie S."/>
            <person name="Amaro C."/>
        </authorList>
    </citation>
    <scope>NUCLEOTIDE SEQUENCE</scope>
</reference>
<name>A0A0E9VFA6_ANGAN</name>
<accession>A0A0E9VFA6</accession>
<sequence length="51" mass="5986">MKRHGGRMLDISHNHSGFTLLYVSLFFTTKVRPRFAHLRFARAEQVHDTCV</sequence>
<evidence type="ECO:0000313" key="1">
    <source>
        <dbReference type="EMBL" id="JAH76150.1"/>
    </source>
</evidence>
<organism evidence="1">
    <name type="scientific">Anguilla anguilla</name>
    <name type="common">European freshwater eel</name>
    <name type="synonym">Muraena anguilla</name>
    <dbReference type="NCBI Taxonomy" id="7936"/>
    <lineage>
        <taxon>Eukaryota</taxon>
        <taxon>Metazoa</taxon>
        <taxon>Chordata</taxon>
        <taxon>Craniata</taxon>
        <taxon>Vertebrata</taxon>
        <taxon>Euteleostomi</taxon>
        <taxon>Actinopterygii</taxon>
        <taxon>Neopterygii</taxon>
        <taxon>Teleostei</taxon>
        <taxon>Anguilliformes</taxon>
        <taxon>Anguillidae</taxon>
        <taxon>Anguilla</taxon>
    </lineage>
</organism>
<protein>
    <submittedName>
        <fullName evidence="1">Uncharacterized protein</fullName>
    </submittedName>
</protein>
<reference evidence="1" key="1">
    <citation type="submission" date="2014-11" db="EMBL/GenBank/DDBJ databases">
        <authorList>
            <person name="Amaro Gonzalez C."/>
        </authorList>
    </citation>
    <scope>NUCLEOTIDE SEQUENCE</scope>
</reference>
<proteinExistence type="predicted"/>
<dbReference type="AlphaFoldDB" id="A0A0E9VFA6"/>